<dbReference type="Gene3D" id="1.10.357.10">
    <property type="entry name" value="Tetracycline Repressor, domain 2"/>
    <property type="match status" value="1"/>
</dbReference>
<dbReference type="Gene3D" id="1.10.10.60">
    <property type="entry name" value="Homeodomain-like"/>
    <property type="match status" value="1"/>
</dbReference>
<keyword evidence="2 4" id="KW-0238">DNA-binding</keyword>
<protein>
    <submittedName>
        <fullName evidence="6">TetR family transcriptional regulator</fullName>
    </submittedName>
</protein>
<comment type="caution">
    <text evidence="6">The sequence shown here is derived from an EMBL/GenBank/DDBJ whole genome shotgun (WGS) entry which is preliminary data.</text>
</comment>
<dbReference type="Pfam" id="PF00440">
    <property type="entry name" value="TetR_N"/>
    <property type="match status" value="1"/>
</dbReference>
<dbReference type="InterPro" id="IPR001647">
    <property type="entry name" value="HTH_TetR"/>
</dbReference>
<dbReference type="GO" id="GO:0000976">
    <property type="term" value="F:transcription cis-regulatory region binding"/>
    <property type="evidence" value="ECO:0007669"/>
    <property type="project" value="TreeGrafter"/>
</dbReference>
<dbReference type="PROSITE" id="PS50977">
    <property type="entry name" value="HTH_TETR_2"/>
    <property type="match status" value="1"/>
</dbReference>
<keyword evidence="3" id="KW-0804">Transcription</keyword>
<feature type="DNA-binding region" description="H-T-H motif" evidence="4">
    <location>
        <begin position="37"/>
        <end position="56"/>
    </location>
</feature>
<keyword evidence="1" id="KW-0805">Transcription regulation</keyword>
<dbReference type="PANTHER" id="PTHR30055">
    <property type="entry name" value="HTH-TYPE TRANSCRIPTIONAL REGULATOR RUTR"/>
    <property type="match status" value="1"/>
</dbReference>
<evidence type="ECO:0000256" key="3">
    <source>
        <dbReference type="ARBA" id="ARBA00023163"/>
    </source>
</evidence>
<feature type="non-terminal residue" evidence="6">
    <location>
        <position position="185"/>
    </location>
</feature>
<evidence type="ECO:0000313" key="7">
    <source>
        <dbReference type="Proteomes" id="UP000477722"/>
    </source>
</evidence>
<evidence type="ECO:0000313" key="6">
    <source>
        <dbReference type="EMBL" id="NGO72673.1"/>
    </source>
</evidence>
<evidence type="ECO:0000256" key="2">
    <source>
        <dbReference type="ARBA" id="ARBA00023125"/>
    </source>
</evidence>
<gene>
    <name evidence="6" type="ORF">G5C65_30850</name>
</gene>
<proteinExistence type="predicted"/>
<dbReference type="AlphaFoldDB" id="A0A6G4X5Z1"/>
<dbReference type="GO" id="GO:0003700">
    <property type="term" value="F:DNA-binding transcription factor activity"/>
    <property type="evidence" value="ECO:0007669"/>
    <property type="project" value="TreeGrafter"/>
</dbReference>
<feature type="domain" description="HTH tetR-type" evidence="5">
    <location>
        <begin position="14"/>
        <end position="74"/>
    </location>
</feature>
<dbReference type="Proteomes" id="UP000477722">
    <property type="component" value="Unassembled WGS sequence"/>
</dbReference>
<dbReference type="InterPro" id="IPR009057">
    <property type="entry name" value="Homeodomain-like_sf"/>
</dbReference>
<dbReference type="InterPro" id="IPR050109">
    <property type="entry name" value="HTH-type_TetR-like_transc_reg"/>
</dbReference>
<name>A0A6G4X5Z1_9ACTN</name>
<reference evidence="6 7" key="1">
    <citation type="submission" date="2020-02" db="EMBL/GenBank/DDBJ databases">
        <title>Whole-genome analyses of novel actinobacteria.</title>
        <authorList>
            <person name="Sahin N."/>
            <person name="Tatar D."/>
        </authorList>
    </citation>
    <scope>NUCLEOTIDE SEQUENCE [LARGE SCALE GENOMIC DNA]</scope>
    <source>
        <strain evidence="6 7">SB3404</strain>
    </source>
</reference>
<dbReference type="EMBL" id="JAAKZZ010000510">
    <property type="protein sequence ID" value="NGO72673.1"/>
    <property type="molecule type" value="Genomic_DNA"/>
</dbReference>
<accession>A0A6G4X5Z1</accession>
<keyword evidence="7" id="KW-1185">Reference proteome</keyword>
<organism evidence="6 7">
    <name type="scientific">Streptomyces boncukensis</name>
    <dbReference type="NCBI Taxonomy" id="2711219"/>
    <lineage>
        <taxon>Bacteria</taxon>
        <taxon>Bacillati</taxon>
        <taxon>Actinomycetota</taxon>
        <taxon>Actinomycetes</taxon>
        <taxon>Kitasatosporales</taxon>
        <taxon>Streptomycetaceae</taxon>
        <taxon>Streptomyces</taxon>
    </lineage>
</organism>
<sequence length="185" mass="20875">MDDRALTLRERKKRRTRQALADVALRRFTERGFDEVTLEELVDEVEVSKRTFFRYYSSKESVALATEAELWLSYVAAFAAVEPHGEVLGALRATLVDTIRGMDEDWAPRFLATRRLAAGHDGLRKHSLVMAGHHQTQVVELLEEKLGADSREDPRLRLLGEVAFGAYRVGAKNWTAGRGRGAGHR</sequence>
<evidence type="ECO:0000256" key="1">
    <source>
        <dbReference type="ARBA" id="ARBA00023015"/>
    </source>
</evidence>
<dbReference type="PANTHER" id="PTHR30055:SF238">
    <property type="entry name" value="MYCOFACTOCIN BIOSYNTHESIS TRANSCRIPTIONAL REGULATOR MFTR-RELATED"/>
    <property type="match status" value="1"/>
</dbReference>
<dbReference type="SUPFAM" id="SSF46689">
    <property type="entry name" value="Homeodomain-like"/>
    <property type="match status" value="1"/>
</dbReference>
<evidence type="ECO:0000256" key="4">
    <source>
        <dbReference type="PROSITE-ProRule" id="PRU00335"/>
    </source>
</evidence>
<dbReference type="RefSeq" id="WP_165302349.1">
    <property type="nucleotide sequence ID" value="NZ_JAAKZZ010000510.1"/>
</dbReference>
<evidence type="ECO:0000259" key="5">
    <source>
        <dbReference type="PROSITE" id="PS50977"/>
    </source>
</evidence>